<dbReference type="RefSeq" id="WP_228104822.1">
    <property type="nucleotide sequence ID" value="NZ_CP101637.1"/>
</dbReference>
<evidence type="ECO:0000313" key="1">
    <source>
        <dbReference type="EMBL" id="WMT80582.1"/>
    </source>
</evidence>
<evidence type="ECO:0000313" key="2">
    <source>
        <dbReference type="Proteomes" id="UP001235030"/>
    </source>
</evidence>
<proteinExistence type="predicted"/>
<organism evidence="1 2">
    <name type="scientific">Terrisporobacter mayombei</name>
    <dbReference type="NCBI Taxonomy" id="1541"/>
    <lineage>
        <taxon>Bacteria</taxon>
        <taxon>Bacillati</taxon>
        <taxon>Bacillota</taxon>
        <taxon>Clostridia</taxon>
        <taxon>Peptostreptococcales</taxon>
        <taxon>Peptostreptococcaceae</taxon>
        <taxon>Terrisporobacter</taxon>
    </lineage>
</organism>
<evidence type="ECO:0008006" key="3">
    <source>
        <dbReference type="Google" id="ProtNLM"/>
    </source>
</evidence>
<dbReference type="EMBL" id="CP101637">
    <property type="protein sequence ID" value="WMT80582.1"/>
    <property type="molecule type" value="Genomic_DNA"/>
</dbReference>
<dbReference type="InterPro" id="IPR029063">
    <property type="entry name" value="SAM-dependent_MTases_sf"/>
</dbReference>
<reference evidence="1 2" key="1">
    <citation type="submission" date="2022-07" db="EMBL/GenBank/DDBJ databases">
        <title>Genome sequence of Terrisporobacter mayombei DSM6539.</title>
        <authorList>
            <person name="Boeer T."/>
            <person name="Bengelsdorf F.R."/>
            <person name="Daniel R."/>
            <person name="Poehlein A."/>
        </authorList>
    </citation>
    <scope>NUCLEOTIDE SEQUENCE [LARGE SCALE GENOMIC DNA]</scope>
    <source>
        <strain evidence="1 2">DSM 6539</strain>
    </source>
</reference>
<protein>
    <recommendedName>
        <fullName evidence="3">SAM-dependent methyltransferase</fullName>
    </recommendedName>
</protein>
<accession>A0ABY9PY49</accession>
<dbReference type="SUPFAM" id="SSF53335">
    <property type="entry name" value="S-adenosyl-L-methionine-dependent methyltransferases"/>
    <property type="match status" value="1"/>
</dbReference>
<dbReference type="Gene3D" id="3.40.50.150">
    <property type="entry name" value="Vaccinia Virus protein VP39"/>
    <property type="match status" value="1"/>
</dbReference>
<gene>
    <name evidence="1" type="ORF">TEMA_09030</name>
</gene>
<keyword evidence="2" id="KW-1185">Reference proteome</keyword>
<sequence>MKEKYYDKLLNINTIGNQNWKKTSTHNHPYEPTLYIALEELFQNYKLKEDDHIVDFGCGMGRLIFYINYHFQSYVKGVEINERYYEEALINKINYEKKNKKYMEKINFCCDLAQQYEISYLDNKFYFFNPFSIQIFSKVIDNILESYENNMRDMDIIMYYPSSEYLDFLDYKTPFILNKEVNLKELYEKDPREKFVIYSLKC</sequence>
<name>A0ABY9PY49_9FIRM</name>
<dbReference type="Proteomes" id="UP001235030">
    <property type="component" value="Chromosome"/>
</dbReference>